<gene>
    <name evidence="1" type="ORF">L1987_30409</name>
</gene>
<evidence type="ECO:0000313" key="2">
    <source>
        <dbReference type="Proteomes" id="UP001056120"/>
    </source>
</evidence>
<reference evidence="2" key="1">
    <citation type="journal article" date="2022" name="Mol. Ecol. Resour.">
        <title>The genomes of chicory, endive, great burdock and yacon provide insights into Asteraceae palaeo-polyploidization history and plant inulin production.</title>
        <authorList>
            <person name="Fan W."/>
            <person name="Wang S."/>
            <person name="Wang H."/>
            <person name="Wang A."/>
            <person name="Jiang F."/>
            <person name="Liu H."/>
            <person name="Zhao H."/>
            <person name="Xu D."/>
            <person name="Zhang Y."/>
        </authorList>
    </citation>
    <scope>NUCLEOTIDE SEQUENCE [LARGE SCALE GENOMIC DNA]</scope>
    <source>
        <strain evidence="2">cv. Yunnan</strain>
    </source>
</reference>
<evidence type="ECO:0000313" key="1">
    <source>
        <dbReference type="EMBL" id="KAI3802279.1"/>
    </source>
</evidence>
<dbReference type="EMBL" id="CM042027">
    <property type="protein sequence ID" value="KAI3802279.1"/>
    <property type="molecule type" value="Genomic_DNA"/>
</dbReference>
<organism evidence="1 2">
    <name type="scientific">Smallanthus sonchifolius</name>
    <dbReference type="NCBI Taxonomy" id="185202"/>
    <lineage>
        <taxon>Eukaryota</taxon>
        <taxon>Viridiplantae</taxon>
        <taxon>Streptophyta</taxon>
        <taxon>Embryophyta</taxon>
        <taxon>Tracheophyta</taxon>
        <taxon>Spermatophyta</taxon>
        <taxon>Magnoliopsida</taxon>
        <taxon>eudicotyledons</taxon>
        <taxon>Gunneridae</taxon>
        <taxon>Pentapetalae</taxon>
        <taxon>asterids</taxon>
        <taxon>campanulids</taxon>
        <taxon>Asterales</taxon>
        <taxon>Asteraceae</taxon>
        <taxon>Asteroideae</taxon>
        <taxon>Heliantheae alliance</taxon>
        <taxon>Millerieae</taxon>
        <taxon>Smallanthus</taxon>
    </lineage>
</organism>
<proteinExistence type="predicted"/>
<dbReference type="Proteomes" id="UP001056120">
    <property type="component" value="Linkage Group LG10"/>
</dbReference>
<comment type="caution">
    <text evidence="1">The sequence shown here is derived from an EMBL/GenBank/DDBJ whole genome shotgun (WGS) entry which is preliminary data.</text>
</comment>
<protein>
    <submittedName>
        <fullName evidence="1">Uncharacterized protein</fullName>
    </submittedName>
</protein>
<reference evidence="1 2" key="2">
    <citation type="journal article" date="2022" name="Mol. Ecol. Resour.">
        <title>The genomes of chicory, endive, great burdock and yacon provide insights into Asteraceae paleo-polyploidization history and plant inulin production.</title>
        <authorList>
            <person name="Fan W."/>
            <person name="Wang S."/>
            <person name="Wang H."/>
            <person name="Wang A."/>
            <person name="Jiang F."/>
            <person name="Liu H."/>
            <person name="Zhao H."/>
            <person name="Xu D."/>
            <person name="Zhang Y."/>
        </authorList>
    </citation>
    <scope>NUCLEOTIDE SEQUENCE [LARGE SCALE GENOMIC DNA]</scope>
    <source>
        <strain evidence="2">cv. Yunnan</strain>
        <tissue evidence="1">Leaves</tissue>
    </source>
</reference>
<accession>A0ACB9I2R5</accession>
<sequence length="717" mass="80888">MAQSNGLEDILKQQYENFVCNEGESLTRVYNRYIYLVGELQCSKVKLENEDILKRFIRSLPSCWTLYTVSIRRTENLKTMQMTELFCMLKAYELEIIQAKERSSSHQSASSSTSPALHSDHSGPSSSDYYPTRQAHQAQPRHQQQQQVNPPAQTAARAKVGTTDFDWSFQPQDLSANNQALMADTLEVSSLTSDTSEVPPKVYENLCTQECIDKVLGYRKHNQKLIDQNEEFHQMKSDFKKVENSYKEKNDCLKKEISSLKHEQTNLETQIDDILVKLKAARDELADQKVHVEKYEFASKKLQRLLDIQIHENVKTGLGYHANQYKTVAPPADYVAIYEPSFNVEHLDTANQNLDPSTDEPFVEECTTSSESESTYLDHDETSASSSEAILNRVAVPAVLPAVPAPVPFKQIKISYPPGGRKLKSAKEQTSGPTDPNPQSKPIPKRKVFDIRRKPEEKVPYVQKTLEEATFEHNKAHPWNFKDLFQRKDYVYFQRDKTALSCLVCGRYNHTASTCFHYLEYQRNSKQHAFEKTKKNKQVRSYDAKATKFRESLSPPRVKVPKPKQTCIICGESDHFAAKCRFNPFNQFAKCSSRFTPTAVNKTAADPKKARKSKVKPSVAKISTADKGKSKAKPSAAKIPVAAPVKPSAATKSAADKSESSATKTAADRIKKTGKPPIMQWKAKSSDTTSDAEKTKKAGKPPIQQWKVKNTLSIVIG</sequence>
<name>A0ACB9I2R5_9ASTR</name>
<keyword evidence="2" id="KW-1185">Reference proteome</keyword>